<keyword evidence="2" id="KW-1185">Reference proteome</keyword>
<dbReference type="PANTHER" id="PTHR34706">
    <property type="entry name" value="SLR1338 PROTEIN"/>
    <property type="match status" value="1"/>
</dbReference>
<gene>
    <name evidence="1" type="ORF">EXIGLDRAFT_610465</name>
</gene>
<evidence type="ECO:0000313" key="2">
    <source>
        <dbReference type="Proteomes" id="UP000077266"/>
    </source>
</evidence>
<dbReference type="Proteomes" id="UP000077266">
    <property type="component" value="Unassembled WGS sequence"/>
</dbReference>
<protein>
    <submittedName>
        <fullName evidence="1">Uncharacterized protein</fullName>
    </submittedName>
</protein>
<reference evidence="1 2" key="1">
    <citation type="journal article" date="2016" name="Mol. Biol. Evol.">
        <title>Comparative Genomics of Early-Diverging Mushroom-Forming Fungi Provides Insights into the Origins of Lignocellulose Decay Capabilities.</title>
        <authorList>
            <person name="Nagy L.G."/>
            <person name="Riley R."/>
            <person name="Tritt A."/>
            <person name="Adam C."/>
            <person name="Daum C."/>
            <person name="Floudas D."/>
            <person name="Sun H."/>
            <person name="Yadav J.S."/>
            <person name="Pangilinan J."/>
            <person name="Larsson K.H."/>
            <person name="Matsuura K."/>
            <person name="Barry K."/>
            <person name="Labutti K."/>
            <person name="Kuo R."/>
            <person name="Ohm R.A."/>
            <person name="Bhattacharya S.S."/>
            <person name="Shirouzu T."/>
            <person name="Yoshinaga Y."/>
            <person name="Martin F.M."/>
            <person name="Grigoriev I.V."/>
            <person name="Hibbett D.S."/>
        </authorList>
    </citation>
    <scope>NUCLEOTIDE SEQUENCE [LARGE SCALE GENOMIC DNA]</scope>
    <source>
        <strain evidence="1 2">HHB12029</strain>
    </source>
</reference>
<dbReference type="STRING" id="1314781.A0A165JZC0"/>
<dbReference type="OrthoDB" id="2142040at2759"/>
<proteinExistence type="predicted"/>
<name>A0A165JZC0_EXIGL</name>
<dbReference type="PANTHER" id="PTHR34706:SF3">
    <property type="entry name" value="ANKYRIN REPEAT PROTEIN (AFU_ORTHOLOGUE AFUA_7G06200)"/>
    <property type="match status" value="1"/>
</dbReference>
<dbReference type="EMBL" id="KV425955">
    <property type="protein sequence ID" value="KZV95561.1"/>
    <property type="molecule type" value="Genomic_DNA"/>
</dbReference>
<organism evidence="1 2">
    <name type="scientific">Exidia glandulosa HHB12029</name>
    <dbReference type="NCBI Taxonomy" id="1314781"/>
    <lineage>
        <taxon>Eukaryota</taxon>
        <taxon>Fungi</taxon>
        <taxon>Dikarya</taxon>
        <taxon>Basidiomycota</taxon>
        <taxon>Agaricomycotina</taxon>
        <taxon>Agaricomycetes</taxon>
        <taxon>Auriculariales</taxon>
        <taxon>Exidiaceae</taxon>
        <taxon>Exidia</taxon>
    </lineage>
</organism>
<sequence length="269" mass="30467">MYRSSKDKFIEKLNTLLSEDPVLERFFEDDQNYIPELAMKAMELETDMTSALGSSELLPKTVKVTLYQQVIHYDSWLMNIDNRWAALAELVKRIAKITTRVLPEEEGVALRFANQAVDESPNLSLQQISNIFESRAWSLEGSATAIRSLQLKVLQPMVYSKLADRSLRRPLLVSLLVAGVPSDDMDFPLLYIIKDCGDKLQAAGYPRKSVKFMISQFGAADDATPFFSELRSNKEVADVVFVSSDPLDKRSAALEASETELDRWVRRSF</sequence>
<accession>A0A165JZC0</accession>
<dbReference type="AlphaFoldDB" id="A0A165JZC0"/>
<evidence type="ECO:0000313" key="1">
    <source>
        <dbReference type="EMBL" id="KZV95561.1"/>
    </source>
</evidence>
<dbReference type="InParanoid" id="A0A165JZC0"/>